<evidence type="ECO:0000256" key="1">
    <source>
        <dbReference type="ARBA" id="ARBA00022460"/>
    </source>
</evidence>
<comment type="caution">
    <text evidence="4">The sequence shown here is derived from an EMBL/GenBank/DDBJ whole genome shotgun (WGS) entry which is preliminary data.</text>
</comment>
<keyword evidence="3" id="KW-0812">Transmembrane</keyword>
<dbReference type="InterPro" id="IPR051217">
    <property type="entry name" value="Insect_Cuticle_Struc_Prot"/>
</dbReference>
<proteinExistence type="predicted"/>
<dbReference type="Pfam" id="PF00379">
    <property type="entry name" value="Chitin_bind_4"/>
    <property type="match status" value="1"/>
</dbReference>
<keyword evidence="3" id="KW-0472">Membrane</keyword>
<dbReference type="PRINTS" id="PR00947">
    <property type="entry name" value="CUTICLE"/>
</dbReference>
<dbReference type="InterPro" id="IPR031311">
    <property type="entry name" value="CHIT_BIND_RR_consensus"/>
</dbReference>
<evidence type="ECO:0000313" key="5">
    <source>
        <dbReference type="Proteomes" id="UP001162162"/>
    </source>
</evidence>
<keyword evidence="5" id="KW-1185">Reference proteome</keyword>
<dbReference type="InterPro" id="IPR000618">
    <property type="entry name" value="Insect_cuticle"/>
</dbReference>
<dbReference type="PANTHER" id="PTHR12236:SF75">
    <property type="entry name" value="CUTICULAR PROTEIN 62BB, ISOFORM A"/>
    <property type="match status" value="1"/>
</dbReference>
<dbReference type="AlphaFoldDB" id="A0AAV8XPY0"/>
<evidence type="ECO:0000256" key="3">
    <source>
        <dbReference type="SAM" id="Phobius"/>
    </source>
</evidence>
<evidence type="ECO:0000256" key="2">
    <source>
        <dbReference type="PROSITE-ProRule" id="PRU00497"/>
    </source>
</evidence>
<accession>A0AAV8XPY0</accession>
<dbReference type="PANTHER" id="PTHR12236">
    <property type="entry name" value="STRUCTURAL CONTITUENT OF CUTICLE"/>
    <property type="match status" value="1"/>
</dbReference>
<dbReference type="PROSITE" id="PS00233">
    <property type="entry name" value="CHIT_BIND_RR_1"/>
    <property type="match status" value="1"/>
</dbReference>
<reference evidence="4" key="1">
    <citation type="journal article" date="2023" name="Insect Mol. Biol.">
        <title>Genome sequencing provides insights into the evolution of gene families encoding plant cell wall-degrading enzymes in longhorned beetles.</title>
        <authorList>
            <person name="Shin N.R."/>
            <person name="Okamura Y."/>
            <person name="Kirsch R."/>
            <person name="Pauchet Y."/>
        </authorList>
    </citation>
    <scope>NUCLEOTIDE SEQUENCE</scope>
    <source>
        <strain evidence="4">AMC_N1</strain>
    </source>
</reference>
<sequence length="139" mass="14577">MLECHLDQVLLAMQVLEVTWSLEDLYHTLLLTVMMLTITYSYNYGVADGVTGDRKSQHEVRDGGVVKGSYSVAEPDGSVRVVDYAADDVNGFNAVVKRIGPSVHAGAPVAAAPLAVAAPAAFGHGGAYAHGVLGGHGHY</sequence>
<dbReference type="EMBL" id="JAPWTK010000393">
    <property type="protein sequence ID" value="KAJ8941011.1"/>
    <property type="molecule type" value="Genomic_DNA"/>
</dbReference>
<gene>
    <name evidence="4" type="ORF">NQ318_006440</name>
</gene>
<evidence type="ECO:0000313" key="4">
    <source>
        <dbReference type="EMBL" id="KAJ8941011.1"/>
    </source>
</evidence>
<keyword evidence="1 2" id="KW-0193">Cuticle</keyword>
<protein>
    <submittedName>
        <fullName evidence="4">Uncharacterized protein</fullName>
    </submittedName>
</protein>
<keyword evidence="3" id="KW-1133">Transmembrane helix</keyword>
<name>A0AAV8XPY0_9CUCU</name>
<feature type="transmembrane region" description="Helical" evidence="3">
    <location>
        <begin position="25"/>
        <end position="45"/>
    </location>
</feature>
<dbReference type="GO" id="GO:0031012">
    <property type="term" value="C:extracellular matrix"/>
    <property type="evidence" value="ECO:0007669"/>
    <property type="project" value="TreeGrafter"/>
</dbReference>
<organism evidence="4 5">
    <name type="scientific">Aromia moschata</name>
    <dbReference type="NCBI Taxonomy" id="1265417"/>
    <lineage>
        <taxon>Eukaryota</taxon>
        <taxon>Metazoa</taxon>
        <taxon>Ecdysozoa</taxon>
        <taxon>Arthropoda</taxon>
        <taxon>Hexapoda</taxon>
        <taxon>Insecta</taxon>
        <taxon>Pterygota</taxon>
        <taxon>Neoptera</taxon>
        <taxon>Endopterygota</taxon>
        <taxon>Coleoptera</taxon>
        <taxon>Polyphaga</taxon>
        <taxon>Cucujiformia</taxon>
        <taxon>Chrysomeloidea</taxon>
        <taxon>Cerambycidae</taxon>
        <taxon>Cerambycinae</taxon>
        <taxon>Callichromatini</taxon>
        <taxon>Aromia</taxon>
    </lineage>
</organism>
<dbReference type="Proteomes" id="UP001162162">
    <property type="component" value="Unassembled WGS sequence"/>
</dbReference>
<dbReference type="GO" id="GO:0042302">
    <property type="term" value="F:structural constituent of cuticle"/>
    <property type="evidence" value="ECO:0007669"/>
    <property type="project" value="UniProtKB-UniRule"/>
</dbReference>
<dbReference type="PROSITE" id="PS51155">
    <property type="entry name" value="CHIT_BIND_RR_2"/>
    <property type="match status" value="1"/>
</dbReference>
<dbReference type="GO" id="GO:0005615">
    <property type="term" value="C:extracellular space"/>
    <property type="evidence" value="ECO:0007669"/>
    <property type="project" value="TreeGrafter"/>
</dbReference>